<dbReference type="Pfam" id="PF06985">
    <property type="entry name" value="HET"/>
    <property type="match status" value="1"/>
</dbReference>
<dbReference type="STRING" id="1745343.A0A2J6QIA7"/>
<gene>
    <name evidence="2" type="ORF">NA56DRAFT_655390</name>
</gene>
<evidence type="ECO:0000313" key="2">
    <source>
        <dbReference type="EMBL" id="PMD25997.1"/>
    </source>
</evidence>
<dbReference type="AlphaFoldDB" id="A0A2J6QIA7"/>
<dbReference type="InterPro" id="IPR010730">
    <property type="entry name" value="HET"/>
</dbReference>
<proteinExistence type="predicted"/>
<dbReference type="OrthoDB" id="2157530at2759"/>
<evidence type="ECO:0000313" key="3">
    <source>
        <dbReference type="Proteomes" id="UP000235672"/>
    </source>
</evidence>
<feature type="domain" description="Heterokaryon incompatibility" evidence="1">
    <location>
        <begin position="60"/>
        <end position="228"/>
    </location>
</feature>
<accession>A0A2J6QIA7</accession>
<keyword evidence="3" id="KW-1185">Reference proteome</keyword>
<sequence length="645" mass="72298">MDPSESPAIKIDIALNQYEYRPIGPKGEMRILVLLPPVSPNDTELRCEIATANISDKPSYEAISYSWGAEVFPETLHVSDGILAITENLAAGLRRFRLKDRARRLWVDAVCINQHDDKEKGYQVALMAKIYRNAECVLVWLGEGSPDAHAGLECIRKLANSAWKFGLQYDEPTGSGLFDRMLEIQNKRADKTLEIVSSLVKLSSELDVVSIYAFVGQDWFERLWIVQEFVLASRVEIHNGQHVLSDIELFLAMALISLLMSTGLENADCLLMTVTLILNRYIYHNHLSDTYRHFLYYLSETRRRCKLDQDRVYGLLGLLPEGTGSFLEIDYELTAEEVYTLLALIYLRQNNIKILDYVGGVLSGSQSTNISAKEGPQGLARSMLPSWAPDWRVYRDAMAAVGIFTAATELSPRIFVSASNTNVIAIDGLYLDIIEMSLPANHEAKHLSLDEVITPPSGIARVVDFREIFTTKMMGGSYPTGEDQKLAFARCMLLDNKSTTSHSRLGTNLTTEKMLAMWEERYELFVNVNTASRSAETFNHTEDGAKDLRTDLYIHALFETAEEFSYFITKSGYIGVGPNNAMARDVVAIFSGASTPFVLRKVELDDSSQATPSLTGNPDGQRWRIVGHCYLHGFMDNEVASPEWG</sequence>
<dbReference type="PANTHER" id="PTHR24148">
    <property type="entry name" value="ANKYRIN REPEAT DOMAIN-CONTAINING PROTEIN 39 HOMOLOG-RELATED"/>
    <property type="match status" value="1"/>
</dbReference>
<protein>
    <submittedName>
        <fullName evidence="2">HET-domain-containing protein</fullName>
    </submittedName>
</protein>
<dbReference type="PANTHER" id="PTHR24148:SF82">
    <property type="entry name" value="HETEROKARYON INCOMPATIBILITY DOMAIN-CONTAINING PROTEIN"/>
    <property type="match status" value="1"/>
</dbReference>
<dbReference type="Proteomes" id="UP000235672">
    <property type="component" value="Unassembled WGS sequence"/>
</dbReference>
<reference evidence="2 3" key="1">
    <citation type="submission" date="2016-05" db="EMBL/GenBank/DDBJ databases">
        <title>A degradative enzymes factory behind the ericoid mycorrhizal symbiosis.</title>
        <authorList>
            <consortium name="DOE Joint Genome Institute"/>
            <person name="Martino E."/>
            <person name="Morin E."/>
            <person name="Grelet G."/>
            <person name="Kuo A."/>
            <person name="Kohler A."/>
            <person name="Daghino S."/>
            <person name="Barry K."/>
            <person name="Choi C."/>
            <person name="Cichocki N."/>
            <person name="Clum A."/>
            <person name="Copeland A."/>
            <person name="Hainaut M."/>
            <person name="Haridas S."/>
            <person name="Labutti K."/>
            <person name="Lindquist E."/>
            <person name="Lipzen A."/>
            <person name="Khouja H.-R."/>
            <person name="Murat C."/>
            <person name="Ohm R."/>
            <person name="Olson A."/>
            <person name="Spatafora J."/>
            <person name="Veneault-Fourrey C."/>
            <person name="Henrissat B."/>
            <person name="Grigoriev I."/>
            <person name="Martin F."/>
            <person name="Perotto S."/>
        </authorList>
    </citation>
    <scope>NUCLEOTIDE SEQUENCE [LARGE SCALE GENOMIC DNA]</scope>
    <source>
        <strain evidence="2 3">UAMH 7357</strain>
    </source>
</reference>
<dbReference type="InterPro" id="IPR052895">
    <property type="entry name" value="HetReg/Transcr_Mod"/>
</dbReference>
<name>A0A2J6QIA7_9HELO</name>
<dbReference type="Pfam" id="PF26639">
    <property type="entry name" value="Het-6_barrel"/>
    <property type="match status" value="1"/>
</dbReference>
<organism evidence="2 3">
    <name type="scientific">Hyaloscypha hepaticicola</name>
    <dbReference type="NCBI Taxonomy" id="2082293"/>
    <lineage>
        <taxon>Eukaryota</taxon>
        <taxon>Fungi</taxon>
        <taxon>Dikarya</taxon>
        <taxon>Ascomycota</taxon>
        <taxon>Pezizomycotina</taxon>
        <taxon>Leotiomycetes</taxon>
        <taxon>Helotiales</taxon>
        <taxon>Hyaloscyphaceae</taxon>
        <taxon>Hyaloscypha</taxon>
    </lineage>
</organism>
<dbReference type="EMBL" id="KZ613469">
    <property type="protein sequence ID" value="PMD25997.1"/>
    <property type="molecule type" value="Genomic_DNA"/>
</dbReference>
<evidence type="ECO:0000259" key="1">
    <source>
        <dbReference type="Pfam" id="PF06985"/>
    </source>
</evidence>